<dbReference type="PANTHER" id="PTHR30572">
    <property type="entry name" value="MEMBRANE COMPONENT OF TRANSPORTER-RELATED"/>
    <property type="match status" value="1"/>
</dbReference>
<evidence type="ECO:0000256" key="3">
    <source>
        <dbReference type="ARBA" id="ARBA00022692"/>
    </source>
</evidence>
<evidence type="ECO:0000256" key="5">
    <source>
        <dbReference type="ARBA" id="ARBA00023136"/>
    </source>
</evidence>
<feature type="domain" description="ABC3 transporter permease C-terminal" evidence="8">
    <location>
        <begin position="687"/>
        <end position="800"/>
    </location>
</feature>
<accession>A0A7Y0LAT0</accession>
<dbReference type="AlphaFoldDB" id="A0A7Y0LAT0"/>
<feature type="transmembrane region" description="Helical" evidence="7">
    <location>
        <begin position="740"/>
        <end position="762"/>
    </location>
</feature>
<dbReference type="GO" id="GO:0005886">
    <property type="term" value="C:plasma membrane"/>
    <property type="evidence" value="ECO:0007669"/>
    <property type="project" value="UniProtKB-SubCell"/>
</dbReference>
<dbReference type="GO" id="GO:0022857">
    <property type="term" value="F:transmembrane transporter activity"/>
    <property type="evidence" value="ECO:0007669"/>
    <property type="project" value="TreeGrafter"/>
</dbReference>
<comment type="caution">
    <text evidence="10">The sequence shown here is derived from an EMBL/GenBank/DDBJ whole genome shotgun (WGS) entry which is preliminary data.</text>
</comment>
<evidence type="ECO:0000259" key="9">
    <source>
        <dbReference type="Pfam" id="PF12704"/>
    </source>
</evidence>
<feature type="transmembrane region" description="Helical" evidence="7">
    <location>
        <begin position="20"/>
        <end position="46"/>
    </location>
</feature>
<proteinExistence type="inferred from homology"/>
<keyword evidence="4 7" id="KW-1133">Transmembrane helix</keyword>
<evidence type="ECO:0000256" key="6">
    <source>
        <dbReference type="ARBA" id="ARBA00038076"/>
    </source>
</evidence>
<feature type="transmembrane region" description="Helical" evidence="7">
    <location>
        <begin position="269"/>
        <end position="294"/>
    </location>
</feature>
<dbReference type="Pfam" id="PF02687">
    <property type="entry name" value="FtsX"/>
    <property type="match status" value="2"/>
</dbReference>
<feature type="transmembrane region" description="Helical" evidence="7">
    <location>
        <begin position="421"/>
        <end position="444"/>
    </location>
</feature>
<dbReference type="EMBL" id="JABBXH010000001">
    <property type="protein sequence ID" value="NMP30687.1"/>
    <property type="molecule type" value="Genomic_DNA"/>
</dbReference>
<reference evidence="10 11" key="1">
    <citation type="submission" date="2020-04" db="EMBL/GenBank/DDBJ databases">
        <title>Thalassotalea sp. M1531, isolated from the surface of marine red alga.</title>
        <authorList>
            <person name="Pang L."/>
            <person name="Lu D.-C."/>
        </authorList>
    </citation>
    <scope>NUCLEOTIDE SEQUENCE [LARGE SCALE GENOMIC DNA]</scope>
    <source>
        <strain evidence="10 11">M1531</strain>
    </source>
</reference>
<dbReference type="InterPro" id="IPR025857">
    <property type="entry name" value="MacB_PCD"/>
</dbReference>
<evidence type="ECO:0000256" key="2">
    <source>
        <dbReference type="ARBA" id="ARBA00022475"/>
    </source>
</evidence>
<sequence length="807" mass="88422">MNALFDLKYAYRMLIKNPGFTALTVSVMAAGLGLCVFMLAFIASVMTRPLPFDNGQDMYIVEAMEDGVQYNGGSLLLHDYEAIKAQSDSFTQIGAYYTATANLSNGDRAQRFAATVTTANIFSYTSTEPLLGRTFTANDAIEGSTPVAVIAYSTWQNYFGGDANIIGQSVKNNGVSTQIIGVMPQGYRFPNMADLWVPLQDDATRLNRSESISVSAFVMKKPTRSTAQVSEELKAIMAEISQKYPETNGKTSAYIATFQKAMMGDGANMIVGLMLTAVSFVLILACVNVGNLLLARANERAKETAIRVALGAPQSRLIMQMMWESIIICVLGGLFGLLLAAWALELLSYVLPNMLPIALPFWWIMKLDSELILQSIAIIGATAFVTGIVPAWKMTRGDFNAILRDGTRGAQGKRAGRINRLLVIVEVALSCILLSLSGVLVVLLQETNNSSYGVDKNNKLTARIGLSEANYPEPHQQEQYYQRLMDKLRSTPGIKGAGAMTSLPGNGAWYQPFLPEGYEVVDNQYPNTGRVTVFEGTMDTIGMELLEGRNFDSRDQLDSLPVAIISDQLARKYWPNESPIGKRFRYTNDESNPWLTIVGVVKHVIHGQPYSNMKHRTAAYVPFTQSHRRFMSIVIDVNGDADDFREALSDAVASLDPEVPAYNVAPLDLRFKRNTGGMTFIRDLFAVFALCALLLASSGIYGVLANSTSKRTQEIGIRRAIGATDEEVMSMLMKQGWKQLAIGLIIGLPLGFLASQGMVQLVGPEHNYYYGVFVAIPLIIAIVVSIATYMPAKKAIALEPSSALRYE</sequence>
<evidence type="ECO:0000313" key="10">
    <source>
        <dbReference type="EMBL" id="NMP30687.1"/>
    </source>
</evidence>
<dbReference type="Proteomes" id="UP000568664">
    <property type="component" value="Unassembled WGS sequence"/>
</dbReference>
<feature type="transmembrane region" description="Helical" evidence="7">
    <location>
        <begin position="768"/>
        <end position="790"/>
    </location>
</feature>
<feature type="domain" description="ABC3 transporter permease C-terminal" evidence="8">
    <location>
        <begin position="277"/>
        <end position="396"/>
    </location>
</feature>
<comment type="similarity">
    <text evidence="6">Belongs to the ABC-4 integral membrane protein family.</text>
</comment>
<dbReference type="PANTHER" id="PTHR30572:SF4">
    <property type="entry name" value="ABC TRANSPORTER PERMEASE YTRF"/>
    <property type="match status" value="1"/>
</dbReference>
<name>A0A7Y0LAT0_9GAMM</name>
<dbReference type="InterPro" id="IPR050250">
    <property type="entry name" value="Macrolide_Exporter_MacB"/>
</dbReference>
<organism evidence="10 11">
    <name type="scientific">Thalassotalea algicola</name>
    <dbReference type="NCBI Taxonomy" id="2716224"/>
    <lineage>
        <taxon>Bacteria</taxon>
        <taxon>Pseudomonadati</taxon>
        <taxon>Pseudomonadota</taxon>
        <taxon>Gammaproteobacteria</taxon>
        <taxon>Alteromonadales</taxon>
        <taxon>Colwelliaceae</taxon>
        <taxon>Thalassotalea</taxon>
    </lineage>
</organism>
<evidence type="ECO:0000256" key="7">
    <source>
        <dbReference type="SAM" id="Phobius"/>
    </source>
</evidence>
<keyword evidence="11" id="KW-1185">Reference proteome</keyword>
<keyword evidence="5 7" id="KW-0472">Membrane</keyword>
<keyword evidence="2" id="KW-1003">Cell membrane</keyword>
<keyword evidence="3 7" id="KW-0812">Transmembrane</keyword>
<evidence type="ECO:0000313" key="11">
    <source>
        <dbReference type="Proteomes" id="UP000568664"/>
    </source>
</evidence>
<feature type="transmembrane region" description="Helical" evidence="7">
    <location>
        <begin position="684"/>
        <end position="704"/>
    </location>
</feature>
<feature type="transmembrane region" description="Helical" evidence="7">
    <location>
        <begin position="326"/>
        <end position="351"/>
    </location>
</feature>
<dbReference type="Pfam" id="PF12704">
    <property type="entry name" value="MacB_PCD"/>
    <property type="match status" value="2"/>
</dbReference>
<dbReference type="InterPro" id="IPR003838">
    <property type="entry name" value="ABC3_permease_C"/>
</dbReference>
<feature type="domain" description="MacB-like periplasmic core" evidence="9">
    <location>
        <begin position="530"/>
        <end position="648"/>
    </location>
</feature>
<dbReference type="NCBIfam" id="TIGR03434">
    <property type="entry name" value="ADOP"/>
    <property type="match status" value="1"/>
</dbReference>
<feature type="transmembrane region" description="Helical" evidence="7">
    <location>
        <begin position="371"/>
        <end position="392"/>
    </location>
</feature>
<protein>
    <submittedName>
        <fullName evidence="10">ABC transporter permease</fullName>
    </submittedName>
</protein>
<dbReference type="InterPro" id="IPR017800">
    <property type="entry name" value="ADOP"/>
</dbReference>
<evidence type="ECO:0000256" key="1">
    <source>
        <dbReference type="ARBA" id="ARBA00004651"/>
    </source>
</evidence>
<feature type="domain" description="MacB-like periplasmic core" evidence="9">
    <location>
        <begin position="21"/>
        <end position="235"/>
    </location>
</feature>
<comment type="subcellular location">
    <subcellularLocation>
        <location evidence="1">Cell membrane</location>
        <topology evidence="1">Multi-pass membrane protein</topology>
    </subcellularLocation>
</comment>
<evidence type="ECO:0000256" key="4">
    <source>
        <dbReference type="ARBA" id="ARBA00022989"/>
    </source>
</evidence>
<gene>
    <name evidence="10" type="ORF">HII17_03845</name>
</gene>
<evidence type="ECO:0000259" key="8">
    <source>
        <dbReference type="Pfam" id="PF02687"/>
    </source>
</evidence>
<dbReference type="RefSeq" id="WP_169073970.1">
    <property type="nucleotide sequence ID" value="NZ_JABBXH010000001.1"/>
</dbReference>